<evidence type="ECO:0000256" key="4">
    <source>
        <dbReference type="ARBA" id="ARBA00012285"/>
    </source>
</evidence>
<evidence type="ECO:0000256" key="5">
    <source>
        <dbReference type="ARBA" id="ARBA00022573"/>
    </source>
</evidence>
<dbReference type="InterPro" id="IPR015424">
    <property type="entry name" value="PyrdxlP-dep_Trfase"/>
</dbReference>
<evidence type="ECO:0000259" key="10">
    <source>
        <dbReference type="Pfam" id="PF00155"/>
    </source>
</evidence>
<dbReference type="CDD" id="cd00609">
    <property type="entry name" value="AAT_like"/>
    <property type="match status" value="1"/>
</dbReference>
<comment type="cofactor">
    <cofactor evidence="1">
        <name>pyridoxal 5'-phosphate</name>
        <dbReference type="ChEBI" id="CHEBI:597326"/>
    </cofactor>
</comment>
<dbReference type="Proteomes" id="UP000239576">
    <property type="component" value="Unassembled WGS sequence"/>
</dbReference>
<gene>
    <name evidence="11" type="ORF">C7B82_13115</name>
</gene>
<evidence type="ECO:0000256" key="9">
    <source>
        <dbReference type="ARBA" id="ARBA00048531"/>
    </source>
</evidence>
<dbReference type="EC" id="4.1.1.81" evidence="4"/>
<feature type="domain" description="Aminotransferase class I/classII large" evidence="10">
    <location>
        <begin position="28"/>
        <end position="359"/>
    </location>
</feature>
<dbReference type="OrthoDB" id="9813612at2"/>
<dbReference type="GO" id="GO:0030170">
    <property type="term" value="F:pyridoxal phosphate binding"/>
    <property type="evidence" value="ECO:0007669"/>
    <property type="project" value="InterPro"/>
</dbReference>
<dbReference type="PROSITE" id="PS00105">
    <property type="entry name" value="AA_TRANSFER_CLASS_1"/>
    <property type="match status" value="1"/>
</dbReference>
<dbReference type="EMBL" id="PVWK01000078">
    <property type="protein sequence ID" value="PSB28579.1"/>
    <property type="molecule type" value="Genomic_DNA"/>
</dbReference>
<reference evidence="12" key="1">
    <citation type="submission" date="2018-02" db="EMBL/GenBank/DDBJ databases">
        <authorList>
            <person name="Moore K."/>
            <person name="Momper L."/>
        </authorList>
    </citation>
    <scope>NUCLEOTIDE SEQUENCE [LARGE SCALE GENOMIC DNA]</scope>
    <source>
        <strain evidence="12">ULC18</strain>
    </source>
</reference>
<dbReference type="InterPro" id="IPR005860">
    <property type="entry name" value="CobD"/>
</dbReference>
<evidence type="ECO:0000256" key="6">
    <source>
        <dbReference type="ARBA" id="ARBA00022898"/>
    </source>
</evidence>
<keyword evidence="12" id="KW-1185">Reference proteome</keyword>
<accession>A0A2T1E761</accession>
<evidence type="ECO:0000256" key="1">
    <source>
        <dbReference type="ARBA" id="ARBA00001933"/>
    </source>
</evidence>
<evidence type="ECO:0000256" key="8">
    <source>
        <dbReference type="ARBA" id="ARBA00029996"/>
    </source>
</evidence>
<dbReference type="UniPathway" id="UPA00148"/>
<dbReference type="PANTHER" id="PTHR42885">
    <property type="entry name" value="HISTIDINOL-PHOSPHATE AMINOTRANSFERASE-RELATED"/>
    <property type="match status" value="1"/>
</dbReference>
<dbReference type="InterPro" id="IPR015421">
    <property type="entry name" value="PyrdxlP-dep_Trfase_major"/>
</dbReference>
<dbReference type="InterPro" id="IPR004838">
    <property type="entry name" value="NHTrfase_class1_PyrdxlP-BS"/>
</dbReference>
<evidence type="ECO:0000256" key="3">
    <source>
        <dbReference type="ARBA" id="ARBA00004953"/>
    </source>
</evidence>
<evidence type="ECO:0000313" key="12">
    <source>
        <dbReference type="Proteomes" id="UP000239576"/>
    </source>
</evidence>
<dbReference type="Gene3D" id="3.90.1150.10">
    <property type="entry name" value="Aspartate Aminotransferase, domain 1"/>
    <property type="match status" value="1"/>
</dbReference>
<dbReference type="SUPFAM" id="SSF53383">
    <property type="entry name" value="PLP-dependent transferases"/>
    <property type="match status" value="1"/>
</dbReference>
<dbReference type="InterPro" id="IPR015422">
    <property type="entry name" value="PyrdxlP-dep_Trfase_small"/>
</dbReference>
<keyword evidence="6" id="KW-0663">Pyridoxal phosphate</keyword>
<protein>
    <recommendedName>
        <fullName evidence="4">threonine-phosphate decarboxylase</fullName>
        <ecNumber evidence="4">4.1.1.81</ecNumber>
    </recommendedName>
    <alternativeName>
        <fullName evidence="8">L-threonine-O-3-phosphate decarboxylase</fullName>
    </alternativeName>
</protein>
<organism evidence="11 12">
    <name type="scientific">Stenomitos frigidus ULC18</name>
    <dbReference type="NCBI Taxonomy" id="2107698"/>
    <lineage>
        <taxon>Bacteria</taxon>
        <taxon>Bacillati</taxon>
        <taxon>Cyanobacteriota</taxon>
        <taxon>Cyanophyceae</taxon>
        <taxon>Leptolyngbyales</taxon>
        <taxon>Leptolyngbyaceae</taxon>
        <taxon>Stenomitos</taxon>
    </lineage>
</organism>
<dbReference type="Gene3D" id="3.40.640.10">
    <property type="entry name" value="Type I PLP-dependent aspartate aminotransferase-like (Major domain)"/>
    <property type="match status" value="1"/>
</dbReference>
<comment type="pathway">
    <text evidence="3">Cofactor biosynthesis; adenosylcobalamin biosynthesis.</text>
</comment>
<dbReference type="PANTHER" id="PTHR42885:SF1">
    <property type="entry name" value="THREONINE-PHOSPHATE DECARBOXYLASE"/>
    <property type="match status" value="1"/>
</dbReference>
<evidence type="ECO:0000256" key="2">
    <source>
        <dbReference type="ARBA" id="ARBA00003444"/>
    </source>
</evidence>
<comment type="function">
    <text evidence="2">Decarboxylates L-threonine-O-3-phosphate to yield (R)-1-amino-2-propanol O-2-phosphate, the precursor for the linkage between the nucleotide loop and the corrin ring in cobalamin.</text>
</comment>
<dbReference type="GO" id="GO:0009236">
    <property type="term" value="P:cobalamin biosynthetic process"/>
    <property type="evidence" value="ECO:0007669"/>
    <property type="project" value="UniProtKB-UniPathway"/>
</dbReference>
<dbReference type="NCBIfam" id="TIGR01140">
    <property type="entry name" value="L_thr_O3P_dcar"/>
    <property type="match status" value="1"/>
</dbReference>
<keyword evidence="7" id="KW-0456">Lyase</keyword>
<evidence type="ECO:0000313" key="11">
    <source>
        <dbReference type="EMBL" id="PSB28579.1"/>
    </source>
</evidence>
<dbReference type="Pfam" id="PF00155">
    <property type="entry name" value="Aminotran_1_2"/>
    <property type="match status" value="1"/>
</dbReference>
<reference evidence="11 12" key="2">
    <citation type="submission" date="2018-03" db="EMBL/GenBank/DDBJ databases">
        <title>The ancient ancestry and fast evolution of plastids.</title>
        <authorList>
            <person name="Moore K.R."/>
            <person name="Magnabosco C."/>
            <person name="Momper L."/>
            <person name="Gold D.A."/>
            <person name="Bosak T."/>
            <person name="Fournier G.P."/>
        </authorList>
    </citation>
    <scope>NUCLEOTIDE SEQUENCE [LARGE SCALE GENOMIC DNA]</scope>
    <source>
        <strain evidence="11 12">ULC18</strain>
    </source>
</reference>
<dbReference type="AlphaFoldDB" id="A0A2T1E761"/>
<evidence type="ECO:0000256" key="7">
    <source>
        <dbReference type="ARBA" id="ARBA00023239"/>
    </source>
</evidence>
<dbReference type="InterPro" id="IPR004839">
    <property type="entry name" value="Aminotransferase_I/II_large"/>
</dbReference>
<comment type="catalytic activity">
    <reaction evidence="9">
        <text>O-phospho-L-threonine + H(+) = (R)-1-aminopropan-2-yl phosphate + CO2</text>
        <dbReference type="Rhea" id="RHEA:11492"/>
        <dbReference type="ChEBI" id="CHEBI:15378"/>
        <dbReference type="ChEBI" id="CHEBI:16526"/>
        <dbReference type="ChEBI" id="CHEBI:58563"/>
        <dbReference type="ChEBI" id="CHEBI:58675"/>
        <dbReference type="EC" id="4.1.1.81"/>
    </reaction>
</comment>
<sequence>MDPLASRPIHGGNLVWAASLANCSPSAILDFSASINPLGPPASAIAALQSHLGDLKAYPDPQYCELRSALGEFHHIPPEYILPGNGAAELLTWACRDLAALPATCVVTPAFSDYQRALKAFDATVLACPLDPLAHGQWDLARALSIAPTRHPAGKAIGLLLNNPHNPTGSLLLSDLLSAHLNHYAVVVVDEAFMDFLPPDEQQSVLDLVVEHPNLVVLRSLTKFYSLPGLRLGYAIAHPDRLKRWQEWRDPWSVNALAAAVGAVIVQDTTFQQQTWQWLATAKPLLFQGLSDLPGLQPDLGAANFLLVRSKRSVVQLQTELLKQHQVLIRDCVSFPALGDRYFRVAIRTEAENQRLLDGLSQILSNGKEG</sequence>
<dbReference type="GO" id="GO:0048472">
    <property type="term" value="F:threonine-phosphate decarboxylase activity"/>
    <property type="evidence" value="ECO:0007669"/>
    <property type="project" value="UniProtKB-EC"/>
</dbReference>
<name>A0A2T1E761_9CYAN</name>
<proteinExistence type="predicted"/>
<comment type="caution">
    <text evidence="11">The sequence shown here is derived from an EMBL/GenBank/DDBJ whole genome shotgun (WGS) entry which is preliminary data.</text>
</comment>
<keyword evidence="5" id="KW-0169">Cobalamin biosynthesis</keyword>